<dbReference type="PANTHER" id="PTHR30069">
    <property type="entry name" value="TONB-DEPENDENT OUTER MEMBRANE RECEPTOR"/>
    <property type="match status" value="1"/>
</dbReference>
<comment type="subcellular location">
    <subcellularLocation>
        <location evidence="1 10">Cell outer membrane</location>
        <topology evidence="1 10">Multi-pass membrane protein</topology>
    </subcellularLocation>
</comment>
<comment type="similarity">
    <text evidence="10 11">Belongs to the TonB-dependent receptor family.</text>
</comment>
<name>U6RE42_9BACT</name>
<dbReference type="InterPro" id="IPR012910">
    <property type="entry name" value="Plug_dom"/>
</dbReference>
<dbReference type="STRING" id="1121098.HMPREF1534_02178"/>
<evidence type="ECO:0000313" key="15">
    <source>
        <dbReference type="Proteomes" id="UP000017831"/>
    </source>
</evidence>
<gene>
    <name evidence="14" type="ORF">HMPREF1534_02178</name>
</gene>
<evidence type="ECO:0000256" key="8">
    <source>
        <dbReference type="ARBA" id="ARBA00023170"/>
    </source>
</evidence>
<dbReference type="HOGENOM" id="CLU_026226_0_0_10"/>
<sequence>MKETDIFYRLKLSYFLLYSIILLLPNITQGQEIGDTIIGKVHKITDVIVTAERTKQQVKSISPFQQLNKKQLQQQGITDIADALRRFSGVNIKDYGGAGGMKTISVRSLGAKHTAVVYDGVTLSDCQSGQIDLSRFSIDNIQQISLTIGDNEDIFVPARTVASAAALKLQSISPDFSNKKNHLTGQIKTGSFGMINPLIRYEQKFNEKISASTTGEFMRADNLYPFTLVNGDYVSKEKRYNNNIQTYRGELNLYISPNNRSTLNGKIYYYDTDQQLPGAVILYNAKSREKLRERNFFSQVHYRTYWENNLSLLINGKFNWSQSHYHDEGGKYPGGELNDRYFQREYYTSGALLYTPTSHWSMVYAADYIYNNLNANTPNNTSPYRHSILQTVTLRYQTDNITAVAILLGSIYLNGAKEGNGAENRRKLSPSFSFSWKPCTDGQLYLRASYKDIFRVATFSENYFDRMGSRDLRPEKAQQYNVGITYQNNFTSWLPAISLTLDGYYNKVKDKIVAMPYNMFIWNMVNLGKVEIWGVDANINTTFQLAKHYSLLLTGNYTYQYAVDKTDPEVVYYKHQIAYTPRHSAGASLALENPFINASLHATGVSKRYIASENRPSNEMDGYIEYGLSLYRSFKIKKFTYNLRGDIINLGNKQYDIVKSYPMPGRSYKLTCSIHF</sequence>
<dbReference type="OrthoDB" id="9762903at2"/>
<organism evidence="14 15">
    <name type="scientific">Phocaeicola massiliensis B84634 = Timone 84634 = DSM 17679 = JCM 13223</name>
    <dbReference type="NCBI Taxonomy" id="1121098"/>
    <lineage>
        <taxon>Bacteria</taxon>
        <taxon>Pseudomonadati</taxon>
        <taxon>Bacteroidota</taxon>
        <taxon>Bacteroidia</taxon>
        <taxon>Bacteroidales</taxon>
        <taxon>Bacteroidaceae</taxon>
        <taxon>Phocaeicola</taxon>
    </lineage>
</organism>
<evidence type="ECO:0000256" key="7">
    <source>
        <dbReference type="ARBA" id="ARBA00023136"/>
    </source>
</evidence>
<keyword evidence="5" id="KW-0732">Signal</keyword>
<dbReference type="RefSeq" id="WP_005940802.1">
    <property type="nucleotide sequence ID" value="NZ_KB890324.1"/>
</dbReference>
<dbReference type="GO" id="GO:0044718">
    <property type="term" value="P:siderophore transmembrane transport"/>
    <property type="evidence" value="ECO:0007669"/>
    <property type="project" value="TreeGrafter"/>
</dbReference>
<protein>
    <recommendedName>
        <fullName evidence="16">TonB-dependent receptor</fullName>
    </recommendedName>
</protein>
<keyword evidence="6 11" id="KW-0798">TonB box</keyword>
<dbReference type="InterPro" id="IPR037066">
    <property type="entry name" value="Plug_dom_sf"/>
</dbReference>
<reference evidence="14 15" key="1">
    <citation type="submission" date="2013-04" db="EMBL/GenBank/DDBJ databases">
        <title>The Genome Sequence of Bacteroides massiliensis DSM 17679.</title>
        <authorList>
            <consortium name="The Broad Institute Genomics Platform"/>
            <person name="Earl A."/>
            <person name="Ward D."/>
            <person name="Feldgarden M."/>
            <person name="Gevers D."/>
            <person name="Martens E."/>
            <person name="Fenner L."/>
            <person name="Roux V."/>
            <person name="Mallet M.N."/>
            <person name="Raoult D."/>
            <person name="Walker B."/>
            <person name="Young S."/>
            <person name="Zeng Q."/>
            <person name="Gargeya S."/>
            <person name="Fitzgerald M."/>
            <person name="Haas B."/>
            <person name="Abouelleil A."/>
            <person name="Allen A.W."/>
            <person name="Alvarado L."/>
            <person name="Arachchi H.M."/>
            <person name="Berlin A.M."/>
            <person name="Chapman S.B."/>
            <person name="Gainer-Dewar J."/>
            <person name="Goldberg J."/>
            <person name="Griggs A."/>
            <person name="Gujja S."/>
            <person name="Hansen M."/>
            <person name="Howarth C."/>
            <person name="Imamovic A."/>
            <person name="Ireland A."/>
            <person name="Larimer J."/>
            <person name="McCowan C."/>
            <person name="Murphy C."/>
            <person name="Pearson M."/>
            <person name="Poon T.W."/>
            <person name="Priest M."/>
            <person name="Roberts A."/>
            <person name="Saif S."/>
            <person name="Shea T."/>
            <person name="Sisk P."/>
            <person name="Sykes S."/>
            <person name="Wortman J."/>
            <person name="Nusbaum C."/>
            <person name="Birren B."/>
        </authorList>
    </citation>
    <scope>NUCLEOTIDE SEQUENCE [LARGE SCALE GENOMIC DNA]</scope>
    <source>
        <strain evidence="15">B84634 / Timone 84634 / DSM 17679 / JCM 13223</strain>
    </source>
</reference>
<dbReference type="InterPro" id="IPR000531">
    <property type="entry name" value="Beta-barrel_TonB"/>
</dbReference>
<dbReference type="EMBL" id="AQHY01000025">
    <property type="protein sequence ID" value="EOA54785.1"/>
    <property type="molecule type" value="Genomic_DNA"/>
</dbReference>
<evidence type="ECO:0000259" key="12">
    <source>
        <dbReference type="Pfam" id="PF00593"/>
    </source>
</evidence>
<dbReference type="GO" id="GO:0015344">
    <property type="term" value="F:siderophore uptake transmembrane transporter activity"/>
    <property type="evidence" value="ECO:0007669"/>
    <property type="project" value="TreeGrafter"/>
</dbReference>
<dbReference type="eggNOG" id="COG4206">
    <property type="taxonomic scope" value="Bacteria"/>
</dbReference>
<dbReference type="Gene3D" id="2.40.170.20">
    <property type="entry name" value="TonB-dependent receptor, beta-barrel domain"/>
    <property type="match status" value="1"/>
</dbReference>
<dbReference type="Pfam" id="PF07715">
    <property type="entry name" value="Plug"/>
    <property type="match status" value="1"/>
</dbReference>
<evidence type="ECO:0000256" key="1">
    <source>
        <dbReference type="ARBA" id="ARBA00004571"/>
    </source>
</evidence>
<dbReference type="Pfam" id="PF00593">
    <property type="entry name" value="TonB_dep_Rec_b-barrel"/>
    <property type="match status" value="1"/>
</dbReference>
<comment type="caution">
    <text evidence="14">The sequence shown here is derived from an EMBL/GenBank/DDBJ whole genome shotgun (WGS) entry which is preliminary data.</text>
</comment>
<dbReference type="PANTHER" id="PTHR30069:SF29">
    <property type="entry name" value="HEMOGLOBIN AND HEMOGLOBIN-HAPTOGLOBIN-BINDING PROTEIN 1-RELATED"/>
    <property type="match status" value="1"/>
</dbReference>
<keyword evidence="8" id="KW-0675">Receptor</keyword>
<evidence type="ECO:0000256" key="9">
    <source>
        <dbReference type="ARBA" id="ARBA00023237"/>
    </source>
</evidence>
<feature type="domain" description="TonB-dependent receptor plug" evidence="13">
    <location>
        <begin position="61"/>
        <end position="147"/>
    </location>
</feature>
<dbReference type="PATRIC" id="fig|1121098.3.peg.2214"/>
<evidence type="ECO:0000313" key="14">
    <source>
        <dbReference type="EMBL" id="EOA54785.1"/>
    </source>
</evidence>
<dbReference type="Proteomes" id="UP000017831">
    <property type="component" value="Unassembled WGS sequence"/>
</dbReference>
<evidence type="ECO:0000259" key="13">
    <source>
        <dbReference type="Pfam" id="PF07715"/>
    </source>
</evidence>
<keyword evidence="2 10" id="KW-0813">Transport</keyword>
<dbReference type="InterPro" id="IPR039426">
    <property type="entry name" value="TonB-dep_rcpt-like"/>
</dbReference>
<dbReference type="Gene3D" id="2.170.130.10">
    <property type="entry name" value="TonB-dependent receptor, plug domain"/>
    <property type="match status" value="1"/>
</dbReference>
<keyword evidence="4 10" id="KW-0812">Transmembrane</keyword>
<dbReference type="PROSITE" id="PS52016">
    <property type="entry name" value="TONB_DEPENDENT_REC_3"/>
    <property type="match status" value="1"/>
</dbReference>
<evidence type="ECO:0000256" key="5">
    <source>
        <dbReference type="ARBA" id="ARBA00022729"/>
    </source>
</evidence>
<evidence type="ECO:0000256" key="3">
    <source>
        <dbReference type="ARBA" id="ARBA00022452"/>
    </source>
</evidence>
<dbReference type="GO" id="GO:0009279">
    <property type="term" value="C:cell outer membrane"/>
    <property type="evidence" value="ECO:0007669"/>
    <property type="project" value="UniProtKB-SubCell"/>
</dbReference>
<dbReference type="GeneID" id="60061878"/>
<feature type="domain" description="TonB-dependent receptor-like beta-barrel" evidence="12">
    <location>
        <begin position="394"/>
        <end position="650"/>
    </location>
</feature>
<evidence type="ECO:0008006" key="16">
    <source>
        <dbReference type="Google" id="ProtNLM"/>
    </source>
</evidence>
<proteinExistence type="inferred from homology"/>
<accession>U6RE42</accession>
<keyword evidence="7 10" id="KW-0472">Membrane</keyword>
<keyword evidence="3 10" id="KW-1134">Transmembrane beta strand</keyword>
<evidence type="ECO:0000256" key="6">
    <source>
        <dbReference type="ARBA" id="ARBA00023077"/>
    </source>
</evidence>
<dbReference type="InterPro" id="IPR036942">
    <property type="entry name" value="Beta-barrel_TonB_sf"/>
</dbReference>
<keyword evidence="9 10" id="KW-0998">Cell outer membrane</keyword>
<evidence type="ECO:0000256" key="10">
    <source>
        <dbReference type="PROSITE-ProRule" id="PRU01360"/>
    </source>
</evidence>
<keyword evidence="15" id="KW-1185">Reference proteome</keyword>
<evidence type="ECO:0000256" key="11">
    <source>
        <dbReference type="RuleBase" id="RU003357"/>
    </source>
</evidence>
<evidence type="ECO:0000256" key="2">
    <source>
        <dbReference type="ARBA" id="ARBA00022448"/>
    </source>
</evidence>
<dbReference type="SUPFAM" id="SSF56935">
    <property type="entry name" value="Porins"/>
    <property type="match status" value="1"/>
</dbReference>
<dbReference type="AlphaFoldDB" id="U6RE42"/>
<evidence type="ECO:0000256" key="4">
    <source>
        <dbReference type="ARBA" id="ARBA00022692"/>
    </source>
</evidence>